<protein>
    <submittedName>
        <fullName evidence="1">Uncharacterized protein</fullName>
    </submittedName>
</protein>
<dbReference type="EMBL" id="JAINUG010000190">
    <property type="protein sequence ID" value="KAJ8388800.1"/>
    <property type="molecule type" value="Genomic_DNA"/>
</dbReference>
<reference evidence="1" key="1">
    <citation type="journal article" date="2023" name="Science">
        <title>Genome structures resolve the early diversification of teleost fishes.</title>
        <authorList>
            <person name="Parey E."/>
            <person name="Louis A."/>
            <person name="Montfort J."/>
            <person name="Bouchez O."/>
            <person name="Roques C."/>
            <person name="Iampietro C."/>
            <person name="Lluch J."/>
            <person name="Castinel A."/>
            <person name="Donnadieu C."/>
            <person name="Desvignes T."/>
            <person name="Floi Bucao C."/>
            <person name="Jouanno E."/>
            <person name="Wen M."/>
            <person name="Mejri S."/>
            <person name="Dirks R."/>
            <person name="Jansen H."/>
            <person name="Henkel C."/>
            <person name="Chen W.J."/>
            <person name="Zahm M."/>
            <person name="Cabau C."/>
            <person name="Klopp C."/>
            <person name="Thompson A.W."/>
            <person name="Robinson-Rechavi M."/>
            <person name="Braasch I."/>
            <person name="Lecointre G."/>
            <person name="Bobe J."/>
            <person name="Postlethwait J.H."/>
            <person name="Berthelot C."/>
            <person name="Roest Crollius H."/>
            <person name="Guiguen Y."/>
        </authorList>
    </citation>
    <scope>NUCLEOTIDE SEQUENCE</scope>
    <source>
        <strain evidence="1">NC1722</strain>
    </source>
</reference>
<dbReference type="Proteomes" id="UP001221898">
    <property type="component" value="Unassembled WGS sequence"/>
</dbReference>
<dbReference type="AlphaFoldDB" id="A0AAD7W9V9"/>
<keyword evidence="2" id="KW-1185">Reference proteome</keyword>
<name>A0AAD7W9V9_9TELE</name>
<comment type="caution">
    <text evidence="1">The sequence shown here is derived from an EMBL/GenBank/DDBJ whole genome shotgun (WGS) entry which is preliminary data.</text>
</comment>
<sequence length="68" mass="7704">MPWGDLRCKVKVAEEETGWEQTERENNIVPDSALRHYRTGGPHDIQLSPYQKCPGHLCPVRGPGPDLH</sequence>
<proteinExistence type="predicted"/>
<evidence type="ECO:0000313" key="1">
    <source>
        <dbReference type="EMBL" id="KAJ8388800.1"/>
    </source>
</evidence>
<organism evidence="1 2">
    <name type="scientific">Aldrovandia affinis</name>
    <dbReference type="NCBI Taxonomy" id="143900"/>
    <lineage>
        <taxon>Eukaryota</taxon>
        <taxon>Metazoa</taxon>
        <taxon>Chordata</taxon>
        <taxon>Craniata</taxon>
        <taxon>Vertebrata</taxon>
        <taxon>Euteleostomi</taxon>
        <taxon>Actinopterygii</taxon>
        <taxon>Neopterygii</taxon>
        <taxon>Teleostei</taxon>
        <taxon>Notacanthiformes</taxon>
        <taxon>Halosauridae</taxon>
        <taxon>Aldrovandia</taxon>
    </lineage>
</organism>
<accession>A0AAD7W9V9</accession>
<evidence type="ECO:0000313" key="2">
    <source>
        <dbReference type="Proteomes" id="UP001221898"/>
    </source>
</evidence>
<gene>
    <name evidence="1" type="ORF">AAFF_G00130330</name>
</gene>